<evidence type="ECO:0000313" key="1">
    <source>
        <dbReference type="EMBL" id="QDQ97975.1"/>
    </source>
</evidence>
<dbReference type="Gene3D" id="3.40.50.300">
    <property type="entry name" value="P-loop containing nucleotide triphosphate hydrolases"/>
    <property type="match status" value="1"/>
</dbReference>
<gene>
    <name evidence="1" type="ORF">FO059_12430</name>
</gene>
<name>A0A516X4H1_9ACTN</name>
<dbReference type="InterPro" id="IPR027417">
    <property type="entry name" value="P-loop_NTPase"/>
</dbReference>
<organism evidence="1 2">
    <name type="scientific">Tomitella fengzijianii</name>
    <dbReference type="NCBI Taxonomy" id="2597660"/>
    <lineage>
        <taxon>Bacteria</taxon>
        <taxon>Bacillati</taxon>
        <taxon>Actinomycetota</taxon>
        <taxon>Actinomycetes</taxon>
        <taxon>Mycobacteriales</taxon>
        <taxon>Tomitella</taxon>
    </lineage>
</organism>
<protein>
    <submittedName>
        <fullName evidence="1">Terminase</fullName>
    </submittedName>
</protein>
<accession>A0A516X4H1</accession>
<keyword evidence="2" id="KW-1185">Reference proteome</keyword>
<evidence type="ECO:0000313" key="2">
    <source>
        <dbReference type="Proteomes" id="UP000317344"/>
    </source>
</evidence>
<dbReference type="InterPro" id="IPR005021">
    <property type="entry name" value="Terminase_largesu-like"/>
</dbReference>
<dbReference type="PANTHER" id="PTHR41287">
    <property type="match status" value="1"/>
</dbReference>
<reference evidence="1 2" key="1">
    <citation type="submission" date="2019-07" db="EMBL/GenBank/DDBJ databases">
        <title>Tomitella cavernea sp. nov., an actinomycete isolated from soil.</title>
        <authorList>
            <person name="Cheng J."/>
        </authorList>
    </citation>
    <scope>NUCLEOTIDE SEQUENCE [LARGE SCALE GENOMIC DNA]</scope>
    <source>
        <strain evidence="1 2">HY188</strain>
    </source>
</reference>
<dbReference type="RefSeq" id="WP_143909194.1">
    <property type="nucleotide sequence ID" value="NZ_CP041765.1"/>
</dbReference>
<dbReference type="PANTHER" id="PTHR41287:SF1">
    <property type="entry name" value="PROTEIN YMFN"/>
    <property type="match status" value="1"/>
</dbReference>
<dbReference type="KEGG" id="toy:FO059_12430"/>
<dbReference type="Proteomes" id="UP000317344">
    <property type="component" value="Chromosome"/>
</dbReference>
<dbReference type="OrthoDB" id="3188010at2"/>
<dbReference type="EMBL" id="CP041765">
    <property type="protein sequence ID" value="QDQ97975.1"/>
    <property type="molecule type" value="Genomic_DNA"/>
</dbReference>
<sequence>MARKGRTEPRVWTPPARELTPETSLGFEAITFAEDVLGITLFPWQKWVLIHALELNEDGNFRFRTVLLLVARQNGKSTLLLVLTLWRMFVDEAPLVLGTAQNLDISEELWQEALDVVQATPDLADEVPDSSVVKANGKKSFRTRDGQRYKVTTASRKGGRGLSGDLILLDELREHATFAAWSAVTKTTMARARAQIWGASNAGDTLSIVLRRLRALAHRDLGWPDGDDESEAIGLGATVLDDDEDDDTADDSLALFEYSAPPGCSVADRDGWTYANPSLGYSITERAIAAAMRTDPEPEFRTEVLCQWVSSTAPAPFPVDDWQATLDNDSRLDPASVTIVAIDVSWLRDHTFIARSGFRRDGTPHVEITASRPGTDWVMDWLEERRDRIDAVVVQTNGAPASSFVDKIDRAGIPRIDWSGGRLGRAHGLAYDHIVNHTVRHLQHPGLDLAAATAYTKRSGDAWIIDRRTSPHDAAPLIAFIAALWALDQELPDATPISAYEDADLVFL</sequence>
<dbReference type="AlphaFoldDB" id="A0A516X4H1"/>
<proteinExistence type="predicted"/>
<reference evidence="1 2" key="2">
    <citation type="submission" date="2019-07" db="EMBL/GenBank/DDBJ databases">
        <authorList>
            <person name="Huang Y."/>
        </authorList>
    </citation>
    <scope>NUCLEOTIDE SEQUENCE [LARGE SCALE GENOMIC DNA]</scope>
    <source>
        <strain evidence="1 2">HY188</strain>
    </source>
</reference>